<reference evidence="3 4" key="1">
    <citation type="submission" date="2016-11" db="EMBL/GenBank/DDBJ databases">
        <authorList>
            <person name="Jaros S."/>
            <person name="Januszkiewicz K."/>
            <person name="Wedrychowicz H."/>
        </authorList>
    </citation>
    <scope>NUCLEOTIDE SEQUENCE [LARGE SCALE GENOMIC DNA]</scope>
    <source>
        <strain evidence="3 4">DSM 9705</strain>
    </source>
</reference>
<dbReference type="GO" id="GO:0016853">
    <property type="term" value="F:isomerase activity"/>
    <property type="evidence" value="ECO:0007669"/>
    <property type="project" value="UniProtKB-KW"/>
</dbReference>
<dbReference type="Proteomes" id="UP000184139">
    <property type="component" value="Unassembled WGS sequence"/>
</dbReference>
<feature type="domain" description="Chalcone isomerase" evidence="2">
    <location>
        <begin position="30"/>
        <end position="172"/>
    </location>
</feature>
<feature type="signal peptide" evidence="1">
    <location>
        <begin position="1"/>
        <end position="23"/>
    </location>
</feature>
<dbReference type="STRING" id="1121409.SAMN02745124_00056"/>
<evidence type="ECO:0000313" key="4">
    <source>
        <dbReference type="Proteomes" id="UP000184139"/>
    </source>
</evidence>
<dbReference type="EMBL" id="FQXS01000001">
    <property type="protein sequence ID" value="SHH31107.1"/>
    <property type="molecule type" value="Genomic_DNA"/>
</dbReference>
<evidence type="ECO:0000259" key="2">
    <source>
        <dbReference type="Pfam" id="PF16036"/>
    </source>
</evidence>
<keyword evidence="1" id="KW-0732">Signal</keyword>
<dbReference type="AlphaFoldDB" id="A0A1M5RXL2"/>
<keyword evidence="3" id="KW-0413">Isomerase</keyword>
<organism evidence="3 4">
    <name type="scientific">Desulfofustis glycolicus DSM 9705</name>
    <dbReference type="NCBI Taxonomy" id="1121409"/>
    <lineage>
        <taxon>Bacteria</taxon>
        <taxon>Pseudomonadati</taxon>
        <taxon>Thermodesulfobacteriota</taxon>
        <taxon>Desulfobulbia</taxon>
        <taxon>Desulfobulbales</taxon>
        <taxon>Desulfocapsaceae</taxon>
        <taxon>Desulfofustis</taxon>
    </lineage>
</organism>
<dbReference type="RefSeq" id="WP_073372835.1">
    <property type="nucleotide sequence ID" value="NZ_FQXS01000001.1"/>
</dbReference>
<gene>
    <name evidence="3" type="ORF">SAMN02745124_00056</name>
</gene>
<evidence type="ECO:0000256" key="1">
    <source>
        <dbReference type="SAM" id="SignalP"/>
    </source>
</evidence>
<feature type="chain" id="PRO_5009913589" evidence="1">
    <location>
        <begin position="24"/>
        <end position="182"/>
    </location>
</feature>
<name>A0A1M5RXL2_9BACT</name>
<protein>
    <submittedName>
        <fullName evidence="3">Chalcone isomerase-like</fullName>
    </submittedName>
</protein>
<accession>A0A1M5RXL2</accession>
<dbReference type="InterPro" id="IPR016087">
    <property type="entry name" value="Chalcone_isomerase"/>
</dbReference>
<evidence type="ECO:0000313" key="3">
    <source>
        <dbReference type="EMBL" id="SHH31107.1"/>
    </source>
</evidence>
<dbReference type="Pfam" id="PF16036">
    <property type="entry name" value="Chalcone_3"/>
    <property type="match status" value="1"/>
</dbReference>
<dbReference type="OrthoDB" id="9795336at2"/>
<keyword evidence="4" id="KW-1185">Reference proteome</keyword>
<sequence>MARLPFFLLTLGLILALQSPAHAATELAPIGSGSVRYLGLIKVYDATLYAPLQSSETAILGAEQSICLQLDYAVDVPSSAFIEAAETILARQHEPDVLTRVRPQIDVIHGSYRDVGDGDSYRLCYDDTSGRSRLALNDEILATVDSAEFAAIYFGIWLSPDQPLDESLRDDLFAGLKQEINK</sequence>
<proteinExistence type="predicted"/>